<evidence type="ECO:0000256" key="5">
    <source>
        <dbReference type="ARBA" id="ARBA00022827"/>
    </source>
</evidence>
<comment type="cofactor">
    <cofactor evidence="1">
        <name>FAD</name>
        <dbReference type="ChEBI" id="CHEBI:57692"/>
    </cofactor>
</comment>
<name>F0ZQJ5_DICPU</name>
<evidence type="ECO:0000256" key="6">
    <source>
        <dbReference type="ARBA" id="ARBA00023002"/>
    </source>
</evidence>
<dbReference type="AlphaFoldDB" id="F0ZQJ5"/>
<dbReference type="PANTHER" id="PTHR15944:SF0">
    <property type="entry name" value="PRENYLCYSTEINE LYASE DOMAIN-CONTAINING PROTEIN"/>
    <property type="match status" value="1"/>
</dbReference>
<dbReference type="Pfam" id="PF07156">
    <property type="entry name" value="Prenylcys_lyase"/>
    <property type="match status" value="1"/>
</dbReference>
<evidence type="ECO:0000256" key="3">
    <source>
        <dbReference type="ARBA" id="ARBA00022630"/>
    </source>
</evidence>
<dbReference type="Proteomes" id="UP000001064">
    <property type="component" value="Unassembled WGS sequence"/>
</dbReference>
<dbReference type="GO" id="GO:0030328">
    <property type="term" value="P:prenylcysteine catabolic process"/>
    <property type="evidence" value="ECO:0007669"/>
    <property type="project" value="InterPro"/>
</dbReference>
<evidence type="ECO:0000313" key="10">
    <source>
        <dbReference type="Proteomes" id="UP000001064"/>
    </source>
</evidence>
<keyword evidence="5" id="KW-0274">FAD</keyword>
<keyword evidence="3" id="KW-0285">Flavoprotein</keyword>
<dbReference type="GeneID" id="10502955"/>
<evidence type="ECO:0000256" key="1">
    <source>
        <dbReference type="ARBA" id="ARBA00001974"/>
    </source>
</evidence>
<dbReference type="VEuPathDB" id="AmoebaDB:DICPUDRAFT_94966"/>
<dbReference type="GO" id="GO:0001735">
    <property type="term" value="F:prenylcysteine oxidase activity"/>
    <property type="evidence" value="ECO:0000318"/>
    <property type="project" value="GO_Central"/>
</dbReference>
<gene>
    <name evidence="9" type="ORF">DICPUDRAFT_94966</name>
</gene>
<dbReference type="GO" id="GO:0030327">
    <property type="term" value="P:prenylated protein catabolic process"/>
    <property type="evidence" value="ECO:0000318"/>
    <property type="project" value="GO_Central"/>
</dbReference>
<reference evidence="10" key="1">
    <citation type="journal article" date="2011" name="Genome Biol.">
        <title>Comparative genomics of the social amoebae Dictyostelium discoideum and Dictyostelium purpureum.</title>
        <authorList>
            <consortium name="US DOE Joint Genome Institute (JGI-PGF)"/>
            <person name="Sucgang R."/>
            <person name="Kuo A."/>
            <person name="Tian X."/>
            <person name="Salerno W."/>
            <person name="Parikh A."/>
            <person name="Feasley C.L."/>
            <person name="Dalin E."/>
            <person name="Tu H."/>
            <person name="Huang E."/>
            <person name="Barry K."/>
            <person name="Lindquist E."/>
            <person name="Shapiro H."/>
            <person name="Bruce D."/>
            <person name="Schmutz J."/>
            <person name="Salamov A."/>
            <person name="Fey P."/>
            <person name="Gaudet P."/>
            <person name="Anjard C."/>
            <person name="Babu M.M."/>
            <person name="Basu S."/>
            <person name="Bushmanova Y."/>
            <person name="van der Wel H."/>
            <person name="Katoh-Kurasawa M."/>
            <person name="Dinh C."/>
            <person name="Coutinho P.M."/>
            <person name="Saito T."/>
            <person name="Elias M."/>
            <person name="Schaap P."/>
            <person name="Kay R.R."/>
            <person name="Henrissat B."/>
            <person name="Eichinger L."/>
            <person name="Rivero F."/>
            <person name="Putnam N.H."/>
            <person name="West C.M."/>
            <person name="Loomis W.F."/>
            <person name="Chisholm R.L."/>
            <person name="Shaulsky G."/>
            <person name="Strassmann J.E."/>
            <person name="Queller D.C."/>
            <person name="Kuspa A."/>
            <person name="Grigoriev I.V."/>
        </authorList>
    </citation>
    <scope>NUCLEOTIDE SEQUENCE [LARGE SCALE GENOMIC DNA]</scope>
    <source>
        <strain evidence="10">QSDP1</strain>
    </source>
</reference>
<evidence type="ECO:0000259" key="8">
    <source>
        <dbReference type="Pfam" id="PF07156"/>
    </source>
</evidence>
<keyword evidence="10" id="KW-1185">Reference proteome</keyword>
<dbReference type="FunCoup" id="F0ZQJ5">
    <property type="interactions" value="146"/>
</dbReference>
<dbReference type="FunFam" id="3.50.50.60:FF:000861">
    <property type="entry name" value="Uncharacterized protein"/>
    <property type="match status" value="1"/>
</dbReference>
<accession>F0ZQJ5</accession>
<dbReference type="EMBL" id="GL871126">
    <property type="protein sequence ID" value="EGC33764.1"/>
    <property type="molecule type" value="Genomic_DNA"/>
</dbReference>
<sequence>MESLNIGSVDNGLLYRLNRYDSNDIEKHCKPIDNLGSLQVQGRFLKEKNIYCYNITIYVLFEKGHEKHLIGDKDNLCKELMIFYLGHAILPFNHFYHQFYFILYIIIFIVSINGHDVPNHKHDHVHHPFFEFDHEHCHDHINHLTNKENIKIAIIGSGIGGSSCSYYINQELKNHNKDIDYTITNYEREKVGGRTRNLDIHGDYTELGGSVVHPLNENVIKLVNDLGLKFRRANETDGTLIIWNGSDYTFSEHPIKIFNQLKMLYNYYWSPIKFRNGRDEVVDKFLKGYNISEPFKTVEEFYNRLGLLNVTKLTAKQYFVDKLGISKDFVENILSAGMRVNYNQDYDSLSAFAAFIGLVGTENGLLAVDGGNYKLSEALLKSSSSNIIDEEVLEIEKVVEDEKDKKYFYIVKSKDSNGNINTKEYDIVVISTPFEFTNIKLKGFSKDIESVPKKKYKKVHVHMLAADSINSTFFNHPNDTTINCVLTAYNKTLPFFSLCQNTRGKLNDGRTVFKIFAPSKLEDDYLNKVLVKPELLHYHVWRAYPVLNPVEQFPSIIMDNGLFYNSAFEHSISTIETTTIASKNTARLISNLLSSKK</sequence>
<dbReference type="RefSeq" id="XP_003289689.1">
    <property type="nucleotide sequence ID" value="XM_003289641.1"/>
</dbReference>
<dbReference type="InterPro" id="IPR017046">
    <property type="entry name" value="Prenylcysteine_Oxase1"/>
</dbReference>
<dbReference type="KEGG" id="dpp:DICPUDRAFT_94966"/>
<dbReference type="OMA" id="SIGIWDG"/>
<dbReference type="SUPFAM" id="SSF51905">
    <property type="entry name" value="FAD/NAD(P)-binding domain"/>
    <property type="match status" value="1"/>
</dbReference>
<dbReference type="OrthoDB" id="437369at2759"/>
<dbReference type="Pfam" id="PF13450">
    <property type="entry name" value="NAD_binding_8"/>
    <property type="match status" value="1"/>
</dbReference>
<evidence type="ECO:0000256" key="2">
    <source>
        <dbReference type="ARBA" id="ARBA00009967"/>
    </source>
</evidence>
<keyword evidence="6" id="KW-0560">Oxidoreductase</keyword>
<dbReference type="InParanoid" id="F0ZQJ5"/>
<evidence type="ECO:0000256" key="7">
    <source>
        <dbReference type="ARBA" id="ARBA00023180"/>
    </source>
</evidence>
<organism evidence="9 10">
    <name type="scientific">Dictyostelium purpureum</name>
    <name type="common">Slime mold</name>
    <dbReference type="NCBI Taxonomy" id="5786"/>
    <lineage>
        <taxon>Eukaryota</taxon>
        <taxon>Amoebozoa</taxon>
        <taxon>Evosea</taxon>
        <taxon>Eumycetozoa</taxon>
        <taxon>Dictyostelia</taxon>
        <taxon>Dictyosteliales</taxon>
        <taxon>Dictyosteliaceae</taxon>
        <taxon>Dictyostelium</taxon>
    </lineage>
</organism>
<protein>
    <recommendedName>
        <fullName evidence="8">Prenylcysteine lyase domain-containing protein</fullName>
    </recommendedName>
</protein>
<dbReference type="InterPro" id="IPR010795">
    <property type="entry name" value="Prenylcys_lyase"/>
</dbReference>
<dbReference type="InterPro" id="IPR036188">
    <property type="entry name" value="FAD/NAD-bd_sf"/>
</dbReference>
<comment type="similarity">
    <text evidence="2">Belongs to the prenylcysteine oxidase family.</text>
</comment>
<keyword evidence="4" id="KW-0732">Signal</keyword>
<feature type="domain" description="Prenylcysteine lyase" evidence="8">
    <location>
        <begin position="251"/>
        <end position="594"/>
    </location>
</feature>
<dbReference type="Gene3D" id="3.50.50.60">
    <property type="entry name" value="FAD/NAD(P)-binding domain"/>
    <property type="match status" value="1"/>
</dbReference>
<dbReference type="PANTHER" id="PTHR15944">
    <property type="entry name" value="FARNESYLCYSTEINE LYASE"/>
    <property type="match status" value="1"/>
</dbReference>
<proteinExistence type="inferred from homology"/>
<evidence type="ECO:0000313" key="9">
    <source>
        <dbReference type="EMBL" id="EGC33764.1"/>
    </source>
</evidence>
<evidence type="ECO:0000256" key="4">
    <source>
        <dbReference type="ARBA" id="ARBA00022729"/>
    </source>
</evidence>
<dbReference type="STRING" id="5786.F0ZQJ5"/>
<dbReference type="eggNOG" id="ENOG502QSHJ">
    <property type="taxonomic scope" value="Eukaryota"/>
</dbReference>
<keyword evidence="7" id="KW-0325">Glycoprotein</keyword>